<dbReference type="EMBL" id="JAWSTH010000002">
    <property type="protein sequence ID" value="MDW5593035.1"/>
    <property type="molecule type" value="Genomic_DNA"/>
</dbReference>
<proteinExistence type="predicted"/>
<name>A0ABU4HI93_9ACTN</name>
<organism evidence="1 2">
    <name type="scientific">Conexibacter stalactiti</name>
    <dbReference type="NCBI Taxonomy" id="1940611"/>
    <lineage>
        <taxon>Bacteria</taxon>
        <taxon>Bacillati</taxon>
        <taxon>Actinomycetota</taxon>
        <taxon>Thermoleophilia</taxon>
        <taxon>Solirubrobacterales</taxon>
        <taxon>Conexibacteraceae</taxon>
        <taxon>Conexibacter</taxon>
    </lineage>
</organism>
<protein>
    <submittedName>
        <fullName evidence="1">DUF1059 domain-containing protein</fullName>
    </submittedName>
</protein>
<accession>A0ABU4HI93</accession>
<keyword evidence="2" id="KW-1185">Reference proteome</keyword>
<dbReference type="InterPro" id="IPR009409">
    <property type="entry name" value="DUF1059"/>
</dbReference>
<dbReference type="RefSeq" id="WP_318595297.1">
    <property type="nucleotide sequence ID" value="NZ_JAWSTH010000002.1"/>
</dbReference>
<comment type="caution">
    <text evidence="1">The sequence shown here is derived from an EMBL/GenBank/DDBJ whole genome shotgun (WGS) entry which is preliminary data.</text>
</comment>
<gene>
    <name evidence="1" type="ORF">R7226_01710</name>
</gene>
<evidence type="ECO:0000313" key="1">
    <source>
        <dbReference type="EMBL" id="MDW5593035.1"/>
    </source>
</evidence>
<evidence type="ECO:0000313" key="2">
    <source>
        <dbReference type="Proteomes" id="UP001284601"/>
    </source>
</evidence>
<sequence length="56" mass="6253">MLALRCPCGLQISGSDEEELIARVNDHLTRRHPQQAGAYTREDITALAYRLPDSSL</sequence>
<reference evidence="1 2" key="2">
    <citation type="submission" date="2023-10" db="EMBL/GenBank/DDBJ databases">
        <authorList>
            <person name="Han X.F."/>
        </authorList>
    </citation>
    <scope>NUCLEOTIDE SEQUENCE [LARGE SCALE GENOMIC DNA]</scope>
    <source>
        <strain evidence="1 2">KCTC 39840</strain>
    </source>
</reference>
<dbReference type="Proteomes" id="UP001284601">
    <property type="component" value="Unassembled WGS sequence"/>
</dbReference>
<reference evidence="2" key="1">
    <citation type="submission" date="2023-07" db="EMBL/GenBank/DDBJ databases">
        <title>Conexibacter stalactiti sp. nov., isolated from stalactites in a lava cave and emended description of the genus Conexibacter.</title>
        <authorList>
            <person name="Lee S.D."/>
        </authorList>
    </citation>
    <scope>NUCLEOTIDE SEQUENCE [LARGE SCALE GENOMIC DNA]</scope>
    <source>
        <strain evidence="2">KCTC 39840</strain>
    </source>
</reference>
<dbReference type="Pfam" id="PF06348">
    <property type="entry name" value="DUF1059"/>
    <property type="match status" value="1"/>
</dbReference>